<name>A0ACC1IRP8_9FUNG</name>
<sequence length="210" mass="23573">MSSKVFVGSLPFSVSQEELTEIFSKFGAVLQTVIVNDRETGRSRGFGFVTFGTPEEAQAAIEGGTDMDVQGRKIVVNAANERDPSAPRPQFQNRGSYNNNGQQRTYGDRPPRRNYEDGQQQQEGGSYQQRSNYGGGYQQRTNYQQQEGGSYPQRSNYGGGYQQRTNQGGYQQRSSQGGYQQRSNYQQQDGDSYQQQQEGAYQQQEAGDQM</sequence>
<protein>
    <submittedName>
        <fullName evidence="1">Uncharacterized protein</fullName>
    </submittedName>
</protein>
<proteinExistence type="predicted"/>
<organism evidence="1 2">
    <name type="scientific">Kickxella alabastrina</name>
    <dbReference type="NCBI Taxonomy" id="61397"/>
    <lineage>
        <taxon>Eukaryota</taxon>
        <taxon>Fungi</taxon>
        <taxon>Fungi incertae sedis</taxon>
        <taxon>Zoopagomycota</taxon>
        <taxon>Kickxellomycotina</taxon>
        <taxon>Kickxellomycetes</taxon>
        <taxon>Kickxellales</taxon>
        <taxon>Kickxellaceae</taxon>
        <taxon>Kickxella</taxon>
    </lineage>
</organism>
<keyword evidence="2" id="KW-1185">Reference proteome</keyword>
<evidence type="ECO:0000313" key="2">
    <source>
        <dbReference type="Proteomes" id="UP001150581"/>
    </source>
</evidence>
<dbReference type="EMBL" id="JANBPG010000142">
    <property type="protein sequence ID" value="KAJ1899574.1"/>
    <property type="molecule type" value="Genomic_DNA"/>
</dbReference>
<accession>A0ACC1IRP8</accession>
<reference evidence="1" key="1">
    <citation type="submission" date="2022-07" db="EMBL/GenBank/DDBJ databases">
        <title>Phylogenomic reconstructions and comparative analyses of Kickxellomycotina fungi.</title>
        <authorList>
            <person name="Reynolds N.K."/>
            <person name="Stajich J.E."/>
            <person name="Barry K."/>
            <person name="Grigoriev I.V."/>
            <person name="Crous P."/>
            <person name="Smith M.E."/>
        </authorList>
    </citation>
    <scope>NUCLEOTIDE SEQUENCE</scope>
    <source>
        <strain evidence="1">Benny 63K</strain>
    </source>
</reference>
<evidence type="ECO:0000313" key="1">
    <source>
        <dbReference type="EMBL" id="KAJ1899574.1"/>
    </source>
</evidence>
<dbReference type="Proteomes" id="UP001150581">
    <property type="component" value="Unassembled WGS sequence"/>
</dbReference>
<comment type="caution">
    <text evidence="1">The sequence shown here is derived from an EMBL/GenBank/DDBJ whole genome shotgun (WGS) entry which is preliminary data.</text>
</comment>
<gene>
    <name evidence="1" type="ORF">LPJ66_002024</name>
</gene>